<comment type="similarity">
    <text evidence="1">Belongs to the aldo/keto reductase family.</text>
</comment>
<reference evidence="8" key="1">
    <citation type="submission" date="2022-07" db="EMBL/GenBank/DDBJ databases">
        <title>Parvularcula maris sp. nov., an algicidal bacterium isolated from seawater.</title>
        <authorList>
            <person name="Li F."/>
        </authorList>
    </citation>
    <scope>NUCLEOTIDE SEQUENCE</scope>
    <source>
        <strain evidence="8">BGMRC 0090</strain>
    </source>
</reference>
<dbReference type="PROSITE" id="PS00798">
    <property type="entry name" value="ALDOKETO_REDUCTASE_1"/>
    <property type="match status" value="1"/>
</dbReference>
<feature type="active site" description="Proton donor" evidence="4">
    <location>
        <position position="47"/>
    </location>
</feature>
<keyword evidence="9" id="KW-1185">Reference proteome</keyword>
<evidence type="ECO:0000256" key="5">
    <source>
        <dbReference type="PIRSR" id="PIRSR000097-2"/>
    </source>
</evidence>
<evidence type="ECO:0000259" key="7">
    <source>
        <dbReference type="Pfam" id="PF00248"/>
    </source>
</evidence>
<keyword evidence="2" id="KW-0521">NADP</keyword>
<dbReference type="Proteomes" id="UP001142610">
    <property type="component" value="Unassembled WGS sequence"/>
</dbReference>
<evidence type="ECO:0000256" key="6">
    <source>
        <dbReference type="PIRSR" id="PIRSR000097-3"/>
    </source>
</evidence>
<dbReference type="PROSITE" id="PS00062">
    <property type="entry name" value="ALDOKETO_REDUCTASE_2"/>
    <property type="match status" value="1"/>
</dbReference>
<gene>
    <name evidence="8" type="ORF">NOG11_14470</name>
</gene>
<dbReference type="GO" id="GO:0016616">
    <property type="term" value="F:oxidoreductase activity, acting on the CH-OH group of donors, NAD or NADP as acceptor"/>
    <property type="evidence" value="ECO:0007669"/>
    <property type="project" value="UniProtKB-ARBA"/>
</dbReference>
<evidence type="ECO:0000256" key="3">
    <source>
        <dbReference type="ARBA" id="ARBA00023002"/>
    </source>
</evidence>
<organism evidence="8 9">
    <name type="scientific">Parvularcula maris</name>
    <dbReference type="NCBI Taxonomy" id="2965077"/>
    <lineage>
        <taxon>Bacteria</taxon>
        <taxon>Pseudomonadati</taxon>
        <taxon>Pseudomonadota</taxon>
        <taxon>Alphaproteobacteria</taxon>
        <taxon>Parvularculales</taxon>
        <taxon>Parvularculaceae</taxon>
        <taxon>Parvularcula</taxon>
    </lineage>
</organism>
<feature type="site" description="Lowers pKa of active site Tyr" evidence="6">
    <location>
        <position position="72"/>
    </location>
</feature>
<dbReference type="AlphaFoldDB" id="A0A9X2RIY9"/>
<evidence type="ECO:0000256" key="1">
    <source>
        <dbReference type="ARBA" id="ARBA00007905"/>
    </source>
</evidence>
<dbReference type="EMBL" id="JANIBC010000022">
    <property type="protein sequence ID" value="MCQ8186584.1"/>
    <property type="molecule type" value="Genomic_DNA"/>
</dbReference>
<evidence type="ECO:0000256" key="2">
    <source>
        <dbReference type="ARBA" id="ARBA00022857"/>
    </source>
</evidence>
<dbReference type="InterPro" id="IPR023210">
    <property type="entry name" value="NADP_OxRdtase_dom"/>
</dbReference>
<dbReference type="PIRSF" id="PIRSF000097">
    <property type="entry name" value="AKR"/>
    <property type="match status" value="1"/>
</dbReference>
<dbReference type="PANTHER" id="PTHR43827">
    <property type="entry name" value="2,5-DIKETO-D-GLUCONIC ACID REDUCTASE"/>
    <property type="match status" value="1"/>
</dbReference>
<dbReference type="Gene3D" id="3.20.20.100">
    <property type="entry name" value="NADP-dependent oxidoreductase domain"/>
    <property type="match status" value="1"/>
</dbReference>
<dbReference type="InterPro" id="IPR020471">
    <property type="entry name" value="AKR"/>
</dbReference>
<proteinExistence type="inferred from homology"/>
<comment type="caution">
    <text evidence="8">The sequence shown here is derived from an EMBL/GenBank/DDBJ whole genome shotgun (WGS) entry which is preliminary data.</text>
</comment>
<evidence type="ECO:0000313" key="8">
    <source>
        <dbReference type="EMBL" id="MCQ8186584.1"/>
    </source>
</evidence>
<feature type="binding site" evidence="5">
    <location>
        <position position="105"/>
    </location>
    <ligand>
        <name>substrate</name>
    </ligand>
</feature>
<feature type="domain" description="NADP-dependent oxidoreductase" evidence="7">
    <location>
        <begin position="13"/>
        <end position="254"/>
    </location>
</feature>
<name>A0A9X2RIY9_9PROT</name>
<dbReference type="SUPFAM" id="SSF51430">
    <property type="entry name" value="NAD(P)-linked oxidoreductase"/>
    <property type="match status" value="1"/>
</dbReference>
<evidence type="ECO:0000256" key="4">
    <source>
        <dbReference type="PIRSR" id="PIRSR000097-1"/>
    </source>
</evidence>
<dbReference type="RefSeq" id="WP_256620520.1">
    <property type="nucleotide sequence ID" value="NZ_JANIBC010000022.1"/>
</dbReference>
<dbReference type="InterPro" id="IPR018170">
    <property type="entry name" value="Aldo/ket_reductase_CS"/>
</dbReference>
<dbReference type="Pfam" id="PF00248">
    <property type="entry name" value="Aldo_ket_red"/>
    <property type="match status" value="1"/>
</dbReference>
<keyword evidence="3" id="KW-0560">Oxidoreductase</keyword>
<dbReference type="PRINTS" id="PR00069">
    <property type="entry name" value="ALDKETRDTASE"/>
</dbReference>
<accession>A0A9X2RIY9</accession>
<dbReference type="InterPro" id="IPR036812">
    <property type="entry name" value="NAD(P)_OxRdtase_dom_sf"/>
</dbReference>
<sequence>MLYHQFDGIDIPRLGLGTWQLKGDDAYRITSKALELGYRHIDTAAVYKNEEEVGRAIRESGVARDEIFLTTKLWYEKIGEKTSIDAMKKSLDRLGTDNVDLVLNHWPVPEMEIGAQVTPLAEIQEQGLSRLVGVSNYTQNQLLTAVTECPVRLANIQCEYHPNLDQDPVLKTARGFDMLFTSYSPIGQGEVLSNPAIERLAEWNKRTPAQIVLRWHLQQANVAAIPRTSSEDHLKSNFEIFDFELSAEDMKTVYGLIKPDGRMIDPDWAPQWDTGVAA</sequence>
<dbReference type="PANTHER" id="PTHR43827:SF3">
    <property type="entry name" value="NADP-DEPENDENT OXIDOREDUCTASE DOMAIN-CONTAINING PROTEIN"/>
    <property type="match status" value="1"/>
</dbReference>
<evidence type="ECO:0000313" key="9">
    <source>
        <dbReference type="Proteomes" id="UP001142610"/>
    </source>
</evidence>
<protein>
    <submittedName>
        <fullName evidence="8">Aldo/keto reductase</fullName>
    </submittedName>
</protein>